<keyword evidence="5" id="KW-0998">Cell outer membrane</keyword>
<keyword evidence="3" id="KW-0732">Signal</keyword>
<dbReference type="InterPro" id="IPR006194">
    <property type="entry name" value="Gly-tRNA-synth_heterodimer"/>
</dbReference>
<comment type="similarity">
    <text evidence="2">Belongs to the SusD family.</text>
</comment>
<evidence type="ECO:0000256" key="5">
    <source>
        <dbReference type="ARBA" id="ARBA00023237"/>
    </source>
</evidence>
<evidence type="ECO:0000259" key="6">
    <source>
        <dbReference type="Pfam" id="PF07980"/>
    </source>
</evidence>
<name>A0A4U5TTR6_9FLAO</name>
<sequence>MKKIFLTLLIATLLTSCDDQLDRAPVDALINSTAFETVDDIEAAVNGIYTNYDPNNVLDINEIFTDNCRLGKDSGGQKVNVLNQVVNTQSNSAAIWTNRYNTANLCNRVFAASELVTVESGEQDKFDNLLAQTYALRALMHYDLLLYYGEDTTDPNALGVHYQEEVSVDDSPTRLTTQETVAKILDDLDSSSALLDDDITDVNTITESFITFLRARVALITNDFDGVITHTNSIINDFPLANQSQYSAMFNGDQDVTEVIFKYNNVNGFNRNIAGEFIFTGTGGNFIGMSDGLFDLLEEESINNNDVRFETFTDDLNDDPEENTINKYPPIAGVYINDFKMFRASEAYLMRAEAYARNSQFQLAANDVQDVRNARRATTSSASAYSSLEDAIEDIAFERRLELCFEGHRYIDLKRYRNILNTGIQRDPRDCDGNIPCSLPVNDRRWVLPIPQVELNGNPNIQQNPQWL</sequence>
<evidence type="ECO:0000256" key="3">
    <source>
        <dbReference type="ARBA" id="ARBA00022729"/>
    </source>
</evidence>
<evidence type="ECO:0000313" key="9">
    <source>
        <dbReference type="Proteomes" id="UP000306552"/>
    </source>
</evidence>
<dbReference type="Pfam" id="PF14322">
    <property type="entry name" value="SusD-like_3"/>
    <property type="match status" value="1"/>
</dbReference>
<keyword evidence="9" id="KW-1185">Reference proteome</keyword>
<dbReference type="GO" id="GO:0004820">
    <property type="term" value="F:glycine-tRNA ligase activity"/>
    <property type="evidence" value="ECO:0007669"/>
    <property type="project" value="InterPro"/>
</dbReference>
<dbReference type="Pfam" id="PF07980">
    <property type="entry name" value="SusD_RagB"/>
    <property type="match status" value="1"/>
</dbReference>
<reference evidence="8 9" key="1">
    <citation type="submission" date="2019-04" db="EMBL/GenBank/DDBJ databases">
        <title>Psychroflexus halotolerans sp. nov., isolated from a marine solar saltern.</title>
        <authorList>
            <person name="Feng X."/>
        </authorList>
    </citation>
    <scope>NUCLEOTIDE SEQUENCE [LARGE SCALE GENOMIC DNA]</scope>
    <source>
        <strain evidence="8 9">WDS2C27</strain>
    </source>
</reference>
<dbReference type="PROSITE" id="PS50861">
    <property type="entry name" value="AA_TRNA_LIGASE_II_GLYAB"/>
    <property type="match status" value="1"/>
</dbReference>
<organism evidence="8 9">
    <name type="scientific">Mesohalobacter halotolerans</name>
    <dbReference type="NCBI Taxonomy" id="1883405"/>
    <lineage>
        <taxon>Bacteria</taxon>
        <taxon>Pseudomonadati</taxon>
        <taxon>Bacteroidota</taxon>
        <taxon>Flavobacteriia</taxon>
        <taxon>Flavobacteriales</taxon>
        <taxon>Flavobacteriaceae</taxon>
        <taxon>Mesohalobacter</taxon>
    </lineage>
</organism>
<evidence type="ECO:0000313" key="8">
    <source>
        <dbReference type="EMBL" id="TKS57626.1"/>
    </source>
</evidence>
<evidence type="ECO:0000256" key="1">
    <source>
        <dbReference type="ARBA" id="ARBA00004442"/>
    </source>
</evidence>
<dbReference type="Gene3D" id="1.25.40.390">
    <property type="match status" value="1"/>
</dbReference>
<dbReference type="EMBL" id="SWMU01000001">
    <property type="protein sequence ID" value="TKS57626.1"/>
    <property type="molecule type" value="Genomic_DNA"/>
</dbReference>
<dbReference type="InterPro" id="IPR012944">
    <property type="entry name" value="SusD_RagB_dom"/>
</dbReference>
<evidence type="ECO:0000256" key="4">
    <source>
        <dbReference type="ARBA" id="ARBA00023136"/>
    </source>
</evidence>
<dbReference type="AlphaFoldDB" id="A0A4U5TTR6"/>
<gene>
    <name evidence="8" type="ORF">FCN74_04210</name>
</gene>
<dbReference type="GO" id="GO:0006426">
    <property type="term" value="P:glycyl-tRNA aminoacylation"/>
    <property type="evidence" value="ECO:0007669"/>
    <property type="project" value="InterPro"/>
</dbReference>
<dbReference type="OrthoDB" id="9792139at2"/>
<comment type="caution">
    <text evidence="8">The sequence shown here is derived from an EMBL/GenBank/DDBJ whole genome shotgun (WGS) entry which is preliminary data.</text>
</comment>
<dbReference type="InterPro" id="IPR011990">
    <property type="entry name" value="TPR-like_helical_dom_sf"/>
</dbReference>
<dbReference type="RefSeq" id="WP_138931326.1">
    <property type="nucleotide sequence ID" value="NZ_SWMU01000001.1"/>
</dbReference>
<dbReference type="GO" id="GO:0009279">
    <property type="term" value="C:cell outer membrane"/>
    <property type="evidence" value="ECO:0007669"/>
    <property type="project" value="UniProtKB-SubCell"/>
</dbReference>
<dbReference type="InterPro" id="IPR033985">
    <property type="entry name" value="SusD-like_N"/>
</dbReference>
<feature type="domain" description="RagB/SusD" evidence="6">
    <location>
        <begin position="337"/>
        <end position="467"/>
    </location>
</feature>
<evidence type="ECO:0000259" key="7">
    <source>
        <dbReference type="Pfam" id="PF14322"/>
    </source>
</evidence>
<protein>
    <submittedName>
        <fullName evidence="8">RagB/SusD family nutrient uptake outer membrane protein</fullName>
    </submittedName>
</protein>
<feature type="domain" description="SusD-like N-terminal" evidence="7">
    <location>
        <begin position="40"/>
        <end position="200"/>
    </location>
</feature>
<dbReference type="Proteomes" id="UP000306552">
    <property type="component" value="Unassembled WGS sequence"/>
</dbReference>
<dbReference type="GO" id="GO:0005524">
    <property type="term" value="F:ATP binding"/>
    <property type="evidence" value="ECO:0007669"/>
    <property type="project" value="InterPro"/>
</dbReference>
<keyword evidence="4" id="KW-0472">Membrane</keyword>
<dbReference type="SUPFAM" id="SSF48452">
    <property type="entry name" value="TPR-like"/>
    <property type="match status" value="1"/>
</dbReference>
<comment type="subcellular location">
    <subcellularLocation>
        <location evidence="1">Cell outer membrane</location>
    </subcellularLocation>
</comment>
<accession>A0A4U5TTR6</accession>
<dbReference type="GO" id="GO:0005737">
    <property type="term" value="C:cytoplasm"/>
    <property type="evidence" value="ECO:0007669"/>
    <property type="project" value="InterPro"/>
</dbReference>
<evidence type="ECO:0000256" key="2">
    <source>
        <dbReference type="ARBA" id="ARBA00006275"/>
    </source>
</evidence>
<proteinExistence type="inferred from homology"/>
<dbReference type="PROSITE" id="PS51257">
    <property type="entry name" value="PROKAR_LIPOPROTEIN"/>
    <property type="match status" value="1"/>
</dbReference>